<dbReference type="Gene3D" id="1.10.10.10">
    <property type="entry name" value="Winged helix-like DNA-binding domain superfamily/Winged helix DNA-binding domain"/>
    <property type="match status" value="1"/>
</dbReference>
<dbReference type="Proteomes" id="UP001160142">
    <property type="component" value="Unassembled WGS sequence"/>
</dbReference>
<comment type="caution">
    <text evidence="2">The sequence shown here is derived from an EMBL/GenBank/DDBJ whole genome shotgun (WGS) entry which is preliminary data.</text>
</comment>
<dbReference type="GO" id="GO:0003677">
    <property type="term" value="F:DNA binding"/>
    <property type="evidence" value="ECO:0007669"/>
    <property type="project" value="UniProtKB-KW"/>
</dbReference>
<keyword evidence="2" id="KW-0238">DNA-binding</keyword>
<evidence type="ECO:0000259" key="1">
    <source>
        <dbReference type="PROSITE" id="PS50995"/>
    </source>
</evidence>
<proteinExistence type="predicted"/>
<dbReference type="SUPFAM" id="SSF46785">
    <property type="entry name" value="Winged helix' DNA-binding domain"/>
    <property type="match status" value="1"/>
</dbReference>
<sequence length="144" mass="15652">MATRIPVTLHEVVLHFDAYADAYLRKHHGMTFSHFRFLTTLAELGTSSVTELAECLIVSKAAVSKRVPELVADGWVVTSGDPGNARRVMLDLTPQAWAVVEAAGGKLDSDFTDILGQVPGLDPDQLNSQLNAINELLLQKAAQR</sequence>
<accession>A0ABT6KJC8</accession>
<dbReference type="InterPro" id="IPR036388">
    <property type="entry name" value="WH-like_DNA-bd_sf"/>
</dbReference>
<keyword evidence="3" id="KW-1185">Reference proteome</keyword>
<dbReference type="InterPro" id="IPR036390">
    <property type="entry name" value="WH_DNA-bd_sf"/>
</dbReference>
<dbReference type="EMBL" id="JARXVQ010000001">
    <property type="protein sequence ID" value="MDH6180043.1"/>
    <property type="molecule type" value="Genomic_DNA"/>
</dbReference>
<dbReference type="PANTHER" id="PTHR33164">
    <property type="entry name" value="TRANSCRIPTIONAL REGULATOR, MARR FAMILY"/>
    <property type="match status" value="1"/>
</dbReference>
<evidence type="ECO:0000313" key="2">
    <source>
        <dbReference type="EMBL" id="MDH6180043.1"/>
    </source>
</evidence>
<dbReference type="CDD" id="cd00090">
    <property type="entry name" value="HTH_ARSR"/>
    <property type="match status" value="1"/>
</dbReference>
<protein>
    <submittedName>
        <fullName evidence="2">DNA-binding MarR family transcriptional regulator</fullName>
    </submittedName>
</protein>
<reference evidence="2 3" key="1">
    <citation type="submission" date="2023-04" db="EMBL/GenBank/DDBJ databases">
        <title>Genome Encyclopedia of Bacteria and Archaea VI: Functional Genomics of Type Strains.</title>
        <authorList>
            <person name="Whitman W."/>
        </authorList>
    </citation>
    <scope>NUCLEOTIDE SEQUENCE [LARGE SCALE GENOMIC DNA]</scope>
    <source>
        <strain evidence="2 3">SG_E_30_P1</strain>
    </source>
</reference>
<dbReference type="InterPro" id="IPR000835">
    <property type="entry name" value="HTH_MarR-typ"/>
</dbReference>
<name>A0ABT6KJC8_9MICO</name>
<dbReference type="SMART" id="SM00347">
    <property type="entry name" value="HTH_MARR"/>
    <property type="match status" value="1"/>
</dbReference>
<organism evidence="2 3">
    <name type="scientific">Antiquaquibacter oligotrophicus</name>
    <dbReference type="NCBI Taxonomy" id="2880260"/>
    <lineage>
        <taxon>Bacteria</taxon>
        <taxon>Bacillati</taxon>
        <taxon>Actinomycetota</taxon>
        <taxon>Actinomycetes</taxon>
        <taxon>Micrococcales</taxon>
        <taxon>Microbacteriaceae</taxon>
        <taxon>Antiquaquibacter</taxon>
    </lineage>
</organism>
<dbReference type="InterPro" id="IPR011991">
    <property type="entry name" value="ArsR-like_HTH"/>
</dbReference>
<dbReference type="PROSITE" id="PS50995">
    <property type="entry name" value="HTH_MARR_2"/>
    <property type="match status" value="1"/>
</dbReference>
<evidence type="ECO:0000313" key="3">
    <source>
        <dbReference type="Proteomes" id="UP001160142"/>
    </source>
</evidence>
<gene>
    <name evidence="2" type="ORF">M2152_000225</name>
</gene>
<dbReference type="Pfam" id="PF12802">
    <property type="entry name" value="MarR_2"/>
    <property type="match status" value="1"/>
</dbReference>
<dbReference type="RefSeq" id="WP_322132411.1">
    <property type="nucleotide sequence ID" value="NZ_CP085036.1"/>
</dbReference>
<dbReference type="PANTHER" id="PTHR33164:SF43">
    <property type="entry name" value="HTH-TYPE TRANSCRIPTIONAL REPRESSOR YETL"/>
    <property type="match status" value="1"/>
</dbReference>
<dbReference type="InterPro" id="IPR039422">
    <property type="entry name" value="MarR/SlyA-like"/>
</dbReference>
<feature type="domain" description="HTH marR-type" evidence="1">
    <location>
        <begin position="2"/>
        <end position="135"/>
    </location>
</feature>